<organism evidence="1 2">
    <name type="scientific">Candidatus Campbellbacteria bacterium RIFCSPHIGHO2_01_FULL_34_10</name>
    <dbReference type="NCBI Taxonomy" id="1797577"/>
    <lineage>
        <taxon>Bacteria</taxon>
        <taxon>Candidatus Campbelliibacteriota</taxon>
    </lineage>
</organism>
<comment type="caution">
    <text evidence="1">The sequence shown here is derived from an EMBL/GenBank/DDBJ whole genome shotgun (WGS) entry which is preliminary data.</text>
</comment>
<reference evidence="1 2" key="1">
    <citation type="journal article" date="2016" name="Nat. Commun.">
        <title>Thousands of microbial genomes shed light on interconnected biogeochemical processes in an aquifer system.</title>
        <authorList>
            <person name="Anantharaman K."/>
            <person name="Brown C.T."/>
            <person name="Hug L.A."/>
            <person name="Sharon I."/>
            <person name="Castelle C.J."/>
            <person name="Probst A.J."/>
            <person name="Thomas B.C."/>
            <person name="Singh A."/>
            <person name="Wilkins M.J."/>
            <person name="Karaoz U."/>
            <person name="Brodie E.L."/>
            <person name="Williams K.H."/>
            <person name="Hubbard S.S."/>
            <person name="Banfield J.F."/>
        </authorList>
    </citation>
    <scope>NUCLEOTIDE SEQUENCE [LARGE SCALE GENOMIC DNA]</scope>
</reference>
<sequence length="123" mass="14161">MSIDVENSKLIKNIENIVAWKKSQQLAVSIYKTFRDNKDYSFKDQIQRASVSISNNIAEGFARRGNKEFIHFLYIAKGSCSEVRSMLYIALELNYISKDDFDVFLKSTEEIPKIISGLIRSLN</sequence>
<gene>
    <name evidence="1" type="ORF">A2811_00060</name>
</gene>
<protein>
    <recommendedName>
        <fullName evidence="3">Four helix bundle protein</fullName>
    </recommendedName>
</protein>
<dbReference type="NCBIfam" id="TIGR02436">
    <property type="entry name" value="four helix bundle protein"/>
    <property type="match status" value="1"/>
</dbReference>
<dbReference type="NCBIfam" id="NF008912">
    <property type="entry name" value="PRK12275.1-6"/>
    <property type="match status" value="1"/>
</dbReference>
<dbReference type="EMBL" id="MEZZ01000019">
    <property type="protein sequence ID" value="OGD68858.1"/>
    <property type="molecule type" value="Genomic_DNA"/>
</dbReference>
<dbReference type="Pfam" id="PF05635">
    <property type="entry name" value="23S_rRNA_IVP"/>
    <property type="match status" value="1"/>
</dbReference>
<accession>A0A1F5EN72</accession>
<dbReference type="SUPFAM" id="SSF158446">
    <property type="entry name" value="IVS-encoded protein-like"/>
    <property type="match status" value="1"/>
</dbReference>
<dbReference type="Proteomes" id="UP000186670">
    <property type="component" value="Unassembled WGS sequence"/>
</dbReference>
<dbReference type="Gene3D" id="1.20.1440.60">
    <property type="entry name" value="23S rRNA-intervening sequence"/>
    <property type="match status" value="1"/>
</dbReference>
<dbReference type="PANTHER" id="PTHR38471">
    <property type="entry name" value="FOUR HELIX BUNDLE PROTEIN"/>
    <property type="match status" value="1"/>
</dbReference>
<name>A0A1F5EN72_9BACT</name>
<dbReference type="InterPro" id="IPR012657">
    <property type="entry name" value="23S_rRNA-intervening_sequence"/>
</dbReference>
<evidence type="ECO:0000313" key="2">
    <source>
        <dbReference type="Proteomes" id="UP000186670"/>
    </source>
</evidence>
<evidence type="ECO:0008006" key="3">
    <source>
        <dbReference type="Google" id="ProtNLM"/>
    </source>
</evidence>
<dbReference type="InterPro" id="IPR036583">
    <property type="entry name" value="23S_rRNA_IVS_sf"/>
</dbReference>
<proteinExistence type="predicted"/>
<dbReference type="AlphaFoldDB" id="A0A1F5EN72"/>
<dbReference type="PANTHER" id="PTHR38471:SF2">
    <property type="entry name" value="FOUR HELIX BUNDLE PROTEIN"/>
    <property type="match status" value="1"/>
</dbReference>
<evidence type="ECO:0000313" key="1">
    <source>
        <dbReference type="EMBL" id="OGD68858.1"/>
    </source>
</evidence>
<dbReference type="CDD" id="cd16377">
    <property type="entry name" value="23S_rRNA_IVP_like"/>
    <property type="match status" value="1"/>
</dbReference>